<dbReference type="EMBL" id="QKVK01000003">
    <property type="protein sequence ID" value="PZF77445.1"/>
    <property type="molecule type" value="Genomic_DNA"/>
</dbReference>
<dbReference type="PROSITE" id="PS00584">
    <property type="entry name" value="PFKB_KINASES_2"/>
    <property type="match status" value="1"/>
</dbReference>
<keyword evidence="2" id="KW-0808">Transferase</keyword>
<comment type="caution">
    <text evidence="5">The sequence shown here is derived from an EMBL/GenBank/DDBJ whole genome shotgun (WGS) entry which is preliminary data.</text>
</comment>
<comment type="similarity">
    <text evidence="1">Belongs to the carbohydrate kinase PfkB family.</text>
</comment>
<gene>
    <name evidence="5" type="ORF">DK847_09000</name>
</gene>
<dbReference type="InterPro" id="IPR011611">
    <property type="entry name" value="PfkB_dom"/>
</dbReference>
<dbReference type="InterPro" id="IPR029056">
    <property type="entry name" value="Ribokinase-like"/>
</dbReference>
<dbReference type="RefSeq" id="WP_111197898.1">
    <property type="nucleotide sequence ID" value="NZ_QKVK01000003.1"/>
</dbReference>
<dbReference type="InterPro" id="IPR002173">
    <property type="entry name" value="Carboh/pur_kinase_PfkB_CS"/>
</dbReference>
<evidence type="ECO:0000313" key="6">
    <source>
        <dbReference type="Proteomes" id="UP000248795"/>
    </source>
</evidence>
<dbReference type="Gene3D" id="3.30.1110.10">
    <property type="match status" value="1"/>
</dbReference>
<keyword evidence="3 5" id="KW-0418">Kinase</keyword>
<sequence length="331" mass="35162">MTASGFDVLCIGNAIVDVIARVSEDFVSRHGLVKGSMNLIDEARAEELYGDMGQAIEVSGGSAGNTAAGLASLGGRAAYFGKVKADQLGTIFRHDMRAQGVAFDTPPAADGPATARSFILVTPDGERTMNTYLGACVNFTTADVDSRIVEAAQVTYMEGYLWDRPEAKEAFKLAARIARTAGRKTSITLSDSFCVERHRDSFLELIRSDIDIVFANETEIKSLYQTQNFDGAVSAIAADCPIAVVTRSEKGCVVVKGNELLESPAHPVSKVVDVTGAGDLFAAGFLYGVTNGKTLYESARLGSMAAAEVISHIGARPEVRLRSHAENLGLL</sequence>
<dbReference type="Gene3D" id="3.40.1190.20">
    <property type="match status" value="1"/>
</dbReference>
<proteinExistence type="inferred from homology"/>
<evidence type="ECO:0000313" key="5">
    <source>
        <dbReference type="EMBL" id="PZF77445.1"/>
    </source>
</evidence>
<dbReference type="AlphaFoldDB" id="A0A2W2APW3"/>
<dbReference type="GO" id="GO:0016301">
    <property type="term" value="F:kinase activity"/>
    <property type="evidence" value="ECO:0007669"/>
    <property type="project" value="UniProtKB-KW"/>
</dbReference>
<evidence type="ECO:0000256" key="2">
    <source>
        <dbReference type="ARBA" id="ARBA00022679"/>
    </source>
</evidence>
<reference evidence="6" key="1">
    <citation type="submission" date="2018-06" db="EMBL/GenBank/DDBJ databases">
        <title>Aestuariibacter litoralis strain KCTC 52945T.</title>
        <authorList>
            <person name="Li X."/>
            <person name="Salam N."/>
            <person name="Li J.-L."/>
            <person name="Chen Y.-M."/>
            <person name="Yang Z.-W."/>
            <person name="Zhang L.-Y."/>
            <person name="Han M.-X."/>
            <person name="Xiao M."/>
            <person name="Li W.-J."/>
        </authorList>
    </citation>
    <scope>NUCLEOTIDE SEQUENCE [LARGE SCALE GENOMIC DNA]</scope>
    <source>
        <strain evidence="6">KCTC 52945</strain>
    </source>
</reference>
<evidence type="ECO:0000259" key="4">
    <source>
        <dbReference type="Pfam" id="PF00294"/>
    </source>
</evidence>
<dbReference type="InterPro" id="IPR052700">
    <property type="entry name" value="Carb_kinase_PfkB-like"/>
</dbReference>
<accession>A0A2W2APW3</accession>
<dbReference type="Proteomes" id="UP000248795">
    <property type="component" value="Unassembled WGS sequence"/>
</dbReference>
<dbReference type="PANTHER" id="PTHR43320">
    <property type="entry name" value="SUGAR KINASE"/>
    <property type="match status" value="1"/>
</dbReference>
<dbReference type="PANTHER" id="PTHR43320:SF3">
    <property type="entry name" value="CARBOHYDRATE KINASE PFKB DOMAIN-CONTAINING PROTEIN"/>
    <property type="match status" value="1"/>
</dbReference>
<protein>
    <submittedName>
        <fullName evidence="5">Adenosine kinase</fullName>
    </submittedName>
</protein>
<dbReference type="SUPFAM" id="SSF53613">
    <property type="entry name" value="Ribokinase-like"/>
    <property type="match status" value="1"/>
</dbReference>
<organism evidence="5 6">
    <name type="scientific">Aestuariivirga litoralis</name>
    <dbReference type="NCBI Taxonomy" id="2650924"/>
    <lineage>
        <taxon>Bacteria</taxon>
        <taxon>Pseudomonadati</taxon>
        <taxon>Pseudomonadota</taxon>
        <taxon>Alphaproteobacteria</taxon>
        <taxon>Hyphomicrobiales</taxon>
        <taxon>Aestuariivirgaceae</taxon>
        <taxon>Aestuariivirga</taxon>
    </lineage>
</organism>
<evidence type="ECO:0000256" key="3">
    <source>
        <dbReference type="ARBA" id="ARBA00022777"/>
    </source>
</evidence>
<dbReference type="CDD" id="cd01168">
    <property type="entry name" value="adenosine_kinase"/>
    <property type="match status" value="1"/>
</dbReference>
<name>A0A2W2APW3_9HYPH</name>
<evidence type="ECO:0000256" key="1">
    <source>
        <dbReference type="ARBA" id="ARBA00010688"/>
    </source>
</evidence>
<feature type="domain" description="Carbohydrate kinase PfkB" evidence="4">
    <location>
        <begin position="46"/>
        <end position="316"/>
    </location>
</feature>
<keyword evidence="6" id="KW-1185">Reference proteome</keyword>
<dbReference type="Pfam" id="PF00294">
    <property type="entry name" value="PfkB"/>
    <property type="match status" value="1"/>
</dbReference>